<dbReference type="AlphaFoldDB" id="A0A9I9EJS9"/>
<evidence type="ECO:0000313" key="1">
    <source>
        <dbReference type="EnsemblPlants" id="MELO3C034407.2.1"/>
    </source>
</evidence>
<dbReference type="Gramene" id="MELO3C034407.2.1">
    <property type="protein sequence ID" value="MELO3C034407.2.1"/>
    <property type="gene ID" value="MELO3C034407.2"/>
</dbReference>
<proteinExistence type="predicted"/>
<dbReference type="EnsemblPlants" id="MELO3C034407.2.1">
    <property type="protein sequence ID" value="MELO3C034407.2.1"/>
    <property type="gene ID" value="MELO3C034407.2"/>
</dbReference>
<name>A0A9I9EJS9_CUCME</name>
<sequence length="157" mass="18127">MKKTGQLVFTRNQEVSVYRWSSDLYLGQVKEVVCVRFWKWFCFKDYLSLCTGNQIYMSSGHLRVVVCQYRPSQEEHHRPPPKSVSMMSILSLHIGVHTAWVATTEDFANGEVTLDFVAEGTSGRADSPEHRLRSNVVRWWRRRFMRGRIDEGGAAVG</sequence>
<accession>A0A9I9EJS9</accession>
<protein>
    <submittedName>
        <fullName evidence="1">Uncharacterized protein</fullName>
    </submittedName>
</protein>
<organism evidence="1">
    <name type="scientific">Cucumis melo</name>
    <name type="common">Muskmelon</name>
    <dbReference type="NCBI Taxonomy" id="3656"/>
    <lineage>
        <taxon>Eukaryota</taxon>
        <taxon>Viridiplantae</taxon>
        <taxon>Streptophyta</taxon>
        <taxon>Embryophyta</taxon>
        <taxon>Tracheophyta</taxon>
        <taxon>Spermatophyta</taxon>
        <taxon>Magnoliopsida</taxon>
        <taxon>eudicotyledons</taxon>
        <taxon>Gunneridae</taxon>
        <taxon>Pentapetalae</taxon>
        <taxon>rosids</taxon>
        <taxon>fabids</taxon>
        <taxon>Cucurbitales</taxon>
        <taxon>Cucurbitaceae</taxon>
        <taxon>Benincaseae</taxon>
        <taxon>Cucumis</taxon>
    </lineage>
</organism>
<reference evidence="1" key="1">
    <citation type="submission" date="2023-03" db="UniProtKB">
        <authorList>
            <consortium name="EnsemblPlants"/>
        </authorList>
    </citation>
    <scope>IDENTIFICATION</scope>
</reference>